<proteinExistence type="predicted"/>
<evidence type="ECO:0000313" key="1">
    <source>
        <dbReference type="EMBL" id="KAI0088954.1"/>
    </source>
</evidence>
<comment type="caution">
    <text evidence="1">The sequence shown here is derived from an EMBL/GenBank/DDBJ whole genome shotgun (WGS) entry which is preliminary data.</text>
</comment>
<sequence>MTSVENHARLTIRQKRHAEHQGGLASAPSGVTPGSPWSRVHSVIISSPAATFPAADAYAAADPTSPLRKLNTYGPAANFTGPDITCGPGGNTPITPLAPVDAGSLVTFDWQDWNSVHPGPVMTYIAKCPNGCANFKGDEGNVWVKIDQDQYNPDRGSDLAWGEELLRLKTNSEYSVNVPAGLENGEYILRHEILGLHVAGTVMGAQFYPNCLQIKVQNGGSVTLPEGIPLPGSYDPYDPGILVQLWQITLQNPSYTAPGGPVLLPGGSGDWAEATYGSKAVSSPTSPPATTVSKPSQTTTVAPTTISSSPVSSPTGVTVQKYGQCGGQGYSGATACATGTTCTALNDYYVSSSKEEIQADHSKLTVVDSLNAFETLHKTTFLTPSYSVVNVSI</sequence>
<accession>A0ACB8U3Z1</accession>
<evidence type="ECO:0000313" key="2">
    <source>
        <dbReference type="Proteomes" id="UP001055072"/>
    </source>
</evidence>
<dbReference type="EMBL" id="MU274912">
    <property type="protein sequence ID" value="KAI0088954.1"/>
    <property type="molecule type" value="Genomic_DNA"/>
</dbReference>
<protein>
    <submittedName>
        <fullName evidence="1">Glycosyl hydrolase family 61-domain-containing protein</fullName>
    </submittedName>
</protein>
<dbReference type="Proteomes" id="UP001055072">
    <property type="component" value="Unassembled WGS sequence"/>
</dbReference>
<reference evidence="1" key="1">
    <citation type="journal article" date="2021" name="Environ. Microbiol.">
        <title>Gene family expansions and transcriptome signatures uncover fungal adaptations to wood decay.</title>
        <authorList>
            <person name="Hage H."/>
            <person name="Miyauchi S."/>
            <person name="Viragh M."/>
            <person name="Drula E."/>
            <person name="Min B."/>
            <person name="Chaduli D."/>
            <person name="Navarro D."/>
            <person name="Favel A."/>
            <person name="Norest M."/>
            <person name="Lesage-Meessen L."/>
            <person name="Balint B."/>
            <person name="Merenyi Z."/>
            <person name="de Eugenio L."/>
            <person name="Morin E."/>
            <person name="Martinez A.T."/>
            <person name="Baldrian P."/>
            <person name="Stursova M."/>
            <person name="Martinez M.J."/>
            <person name="Novotny C."/>
            <person name="Magnuson J.K."/>
            <person name="Spatafora J.W."/>
            <person name="Maurice S."/>
            <person name="Pangilinan J."/>
            <person name="Andreopoulos W."/>
            <person name="LaButti K."/>
            <person name="Hundley H."/>
            <person name="Na H."/>
            <person name="Kuo A."/>
            <person name="Barry K."/>
            <person name="Lipzen A."/>
            <person name="Henrissat B."/>
            <person name="Riley R."/>
            <person name="Ahrendt S."/>
            <person name="Nagy L.G."/>
            <person name="Grigoriev I.V."/>
            <person name="Martin F."/>
            <person name="Rosso M.N."/>
        </authorList>
    </citation>
    <scope>NUCLEOTIDE SEQUENCE</scope>
    <source>
        <strain evidence="1">CBS 384.51</strain>
    </source>
</reference>
<gene>
    <name evidence="1" type="ORF">BDY19DRAFT_1006854</name>
</gene>
<keyword evidence="2" id="KW-1185">Reference proteome</keyword>
<organism evidence="1 2">
    <name type="scientific">Irpex rosettiformis</name>
    <dbReference type="NCBI Taxonomy" id="378272"/>
    <lineage>
        <taxon>Eukaryota</taxon>
        <taxon>Fungi</taxon>
        <taxon>Dikarya</taxon>
        <taxon>Basidiomycota</taxon>
        <taxon>Agaricomycotina</taxon>
        <taxon>Agaricomycetes</taxon>
        <taxon>Polyporales</taxon>
        <taxon>Irpicaceae</taxon>
        <taxon>Irpex</taxon>
    </lineage>
</organism>
<keyword evidence="1" id="KW-0378">Hydrolase</keyword>
<name>A0ACB8U3Z1_9APHY</name>